<sequence>MSGKRRGREVRSGRSGGLCRTSSRNENKAVSGVVWLYSLDIGRALGCAVQCPVCLCLSVSVSVVYYRDGSRVVANLVIWNWSC</sequence>
<feature type="region of interest" description="Disordered" evidence="1">
    <location>
        <begin position="1"/>
        <end position="23"/>
    </location>
</feature>
<keyword evidence="5" id="KW-1185">Reference proteome</keyword>
<protein>
    <submittedName>
        <fullName evidence="2">Uncharacterized protein</fullName>
    </submittedName>
</protein>
<evidence type="ECO:0000313" key="3">
    <source>
        <dbReference type="EMBL" id="CAB4311888.1"/>
    </source>
</evidence>
<dbReference type="EMBL" id="CAEKDK010000005">
    <property type="protein sequence ID" value="CAB4281597.1"/>
    <property type="molecule type" value="Genomic_DNA"/>
</dbReference>
<accession>A0A6J5V133</accession>
<evidence type="ECO:0000313" key="5">
    <source>
        <dbReference type="Proteomes" id="UP000507245"/>
    </source>
</evidence>
<dbReference type="AlphaFoldDB" id="A0A6J5V133"/>
<reference evidence="2 4" key="2">
    <citation type="submission" date="2020-05" db="EMBL/GenBank/DDBJ databases">
        <authorList>
            <person name="Campoy J."/>
            <person name="Schneeberger K."/>
            <person name="Spophaly S."/>
        </authorList>
    </citation>
    <scope>NUCLEOTIDE SEQUENCE [LARGE SCALE GENOMIC DNA]</scope>
    <source>
        <strain evidence="2">PruArmRojPasFocal</strain>
    </source>
</reference>
<name>A0A6J5V133_PRUAR</name>
<dbReference type="EMBL" id="CAEKKB010000005">
    <property type="protein sequence ID" value="CAB4311888.1"/>
    <property type="molecule type" value="Genomic_DNA"/>
</dbReference>
<dbReference type="Proteomes" id="UP000507222">
    <property type="component" value="Unassembled WGS sequence"/>
</dbReference>
<evidence type="ECO:0000256" key="1">
    <source>
        <dbReference type="SAM" id="MobiDB-lite"/>
    </source>
</evidence>
<evidence type="ECO:0000313" key="4">
    <source>
        <dbReference type="Proteomes" id="UP000507222"/>
    </source>
</evidence>
<proteinExistence type="predicted"/>
<organism evidence="2 4">
    <name type="scientific">Prunus armeniaca</name>
    <name type="common">Apricot</name>
    <name type="synonym">Armeniaca vulgaris</name>
    <dbReference type="NCBI Taxonomy" id="36596"/>
    <lineage>
        <taxon>Eukaryota</taxon>
        <taxon>Viridiplantae</taxon>
        <taxon>Streptophyta</taxon>
        <taxon>Embryophyta</taxon>
        <taxon>Tracheophyta</taxon>
        <taxon>Spermatophyta</taxon>
        <taxon>Magnoliopsida</taxon>
        <taxon>eudicotyledons</taxon>
        <taxon>Gunneridae</taxon>
        <taxon>Pentapetalae</taxon>
        <taxon>rosids</taxon>
        <taxon>fabids</taxon>
        <taxon>Rosales</taxon>
        <taxon>Rosaceae</taxon>
        <taxon>Amygdaloideae</taxon>
        <taxon>Amygdaleae</taxon>
        <taxon>Prunus</taxon>
    </lineage>
</organism>
<gene>
    <name evidence="2" type="ORF">CURHAP_LOCUS34702</name>
    <name evidence="3" type="ORF">ORAREDHAP_LOCUS34146</name>
</gene>
<dbReference type="Proteomes" id="UP000507245">
    <property type="component" value="Unassembled WGS sequence"/>
</dbReference>
<reference evidence="5" key="1">
    <citation type="journal article" date="2020" name="Genome Biol.">
        <title>Gamete binning: chromosome-level and haplotype-resolved genome assembly enabled by high-throughput single-cell sequencing of gamete genomes.</title>
        <authorList>
            <person name="Campoy J.A."/>
            <person name="Sun H."/>
            <person name="Goel M."/>
            <person name="Jiao W.-B."/>
            <person name="Folz-Donahue K."/>
            <person name="Wang N."/>
            <person name="Rubio M."/>
            <person name="Liu C."/>
            <person name="Kukat C."/>
            <person name="Ruiz D."/>
            <person name="Huettel B."/>
            <person name="Schneeberger K."/>
        </authorList>
    </citation>
    <scope>NUCLEOTIDE SEQUENCE [LARGE SCALE GENOMIC DNA]</scope>
    <source>
        <strain evidence="5">cv. Rojo Pasion</strain>
    </source>
</reference>
<evidence type="ECO:0000313" key="2">
    <source>
        <dbReference type="EMBL" id="CAB4281597.1"/>
    </source>
</evidence>